<dbReference type="InterPro" id="IPR011335">
    <property type="entry name" value="Restrct_endonuc-II-like"/>
</dbReference>
<dbReference type="PATRIC" id="fig|1088869.3.peg.2739"/>
<dbReference type="InterPro" id="IPR049468">
    <property type="entry name" value="Restrct_endonuc-II-like_dom"/>
</dbReference>
<dbReference type="Gene3D" id="3.40.960.10">
    <property type="entry name" value="VSR Endonuclease"/>
    <property type="match status" value="1"/>
</dbReference>
<dbReference type="eggNOG" id="COG1112">
    <property type="taxonomic scope" value="Bacteria"/>
</dbReference>
<dbReference type="InterPro" id="IPR045055">
    <property type="entry name" value="DNA2/NAM7-like"/>
</dbReference>
<dbReference type="FunFam" id="3.40.50.300:FF:002063">
    <property type="entry name" value="DNA helicase related protein"/>
    <property type="match status" value="1"/>
</dbReference>
<gene>
    <name evidence="6" type="ORF">GMO_27460</name>
</gene>
<evidence type="ECO:0000259" key="2">
    <source>
        <dbReference type="Pfam" id="PF11784"/>
    </source>
</evidence>
<evidence type="ECO:0000259" key="5">
    <source>
        <dbReference type="Pfam" id="PF18741"/>
    </source>
</evidence>
<evidence type="ECO:0000313" key="7">
    <source>
        <dbReference type="Proteomes" id="UP000004949"/>
    </source>
</evidence>
<dbReference type="eggNOG" id="COG3727">
    <property type="taxonomic scope" value="Bacteria"/>
</dbReference>
<dbReference type="PANTHER" id="PTHR10887">
    <property type="entry name" value="DNA2/NAM7 HELICASE FAMILY"/>
    <property type="match status" value="1"/>
</dbReference>
<dbReference type="FunFam" id="3.40.960.10:FF:000002">
    <property type="entry name" value="DNA helicase related protein"/>
    <property type="match status" value="1"/>
</dbReference>
<dbReference type="InterPro" id="IPR041677">
    <property type="entry name" value="DNA2/NAM7_AAA_11"/>
</dbReference>
<dbReference type="InterPro" id="IPR047187">
    <property type="entry name" value="SF1_C_Upf1"/>
</dbReference>
<sequence length="1992" mass="220794">MTDAPSDKTDLPDMADTEEGAHPSASVETDVEAYAEPEHPAPAVELTVALRETISSALWENHVPVLLELAVRNGTDRDISQLEITLCCEPPVIQTRSWRLQSLGAGQFRAVDHLDVELDGAFLAALSEGTRAEVHFTVSEIIEDGPRVELASVSRSVRVLCRSDWGGLAGLPDLLAAFALPNDPAVGRILRSASALLEKAGQSPALEGYQGSKKRVWEQAQAIWCAIAELKLTYVNPPASFVENGQRVRLPSQIVEERLATCLDTTLLFTACLEAIGLRPLLVMTRGHALAGLWLSREESGTTILQDLPGVRNRLALDDICVFETTLVALPNCPDFARGCAVGRIHLEDDGTFEEVIDIHRARLRKIRPLSQVRKSMADPVEDEAVASPAPPLLAAPDLREENRTYEMDETPAGRLERWCTRLLDISGRSRLLNLPKSEKQLVEFAHIDASALEDRLAAMREGDGRPALRLRARPELMDGSDPRSAALHQERHSEDRYCTLVAEGLEHGEILVGREEAALQTALTELYRKARAAEQEGGANILFLTVGELLWEPRGRERQARAPLVLVPVVLERSSVNAPFRLRSHTDESRINGSLLEVLRQDFGMRFPEFEGELPQDESGLDVRRILDIFRARLRDQSNWEVVERVCLTTLSFAKFLMWKDLQERQDSLRVNPVAVRLLDGVSAEDGADHPFPAASFEASMDGMDQALEQAGLVCPMEADSSQMAAVARAAAGENFVLIGPPGTGKSQTIANIIADTLARGKTVLFVAEKRTALEVVRNRLKAVGLGEFCLDLFSPQAGRGAVFQQFQAVQNACEQFSEGDWTQTQARLAETRRELNAYVHDLHRRWPNGWTPYRAIGVLLEAERRATPRLTMRWDGPAAHDATGWERLQETASALGSLYERFGQAVLTPHLVGIEQEDWTSRWQENLLQQARVVKAALEGLERSSEEMFRTLGLTGEDRSQARLERVASLCSLLLRPEAGTGVWALQDDAAERVQAVLADRTVVAEYEALEAQLVVTWKDIAALPAADLLRDWQEASGKWLLARKSGQKAVKRRLEDAAGSSALPEDLTPELERLVALGELEKRLFETTHAEVVGLLWAGRKTDFGRIEAELAWGQELRAALAGCVGDIQELLTLRRQVRDLLTEGRDLLGETGMVGRQIAAFQTALAAVQASVQTLSELAASDMMQTVPDGPDWMQRLGDRMKDWQEQGRNLRDWCAWRRVCHDAGRVGLEPLVTALLDGCVGPDSLQDVLEASYAQWWLPSVVDQEPTLRGFVAATHEDRIERFRTWDKEASRMASALIRARLLGTVPGEEVRRRDAQYVLIHRETQKKARQMPIRKLASDAPRAIRTLTPCLMMSPLSVAQYLPPGSEPFDLVIFDEASQIPTWDAIGAIGRGRQVIVVGDPKQLPPTSFFSRNETEDENPDQADMESILDECRAAGVPEISLKWHYRSRHESLIAFSNMQYYGGELITFPSTVTQDRAVSFRFVEDGNYQRGGARTNPAEARAVVAEVLRLLRLDDGRSVGVVTFNAEQQNLITDLLDRAQSEDAALVRFFGIDAAEPVFVRNLENVQGEERDVMLFSLTYAPELKGAPYVSFGPLNRVGGERRLNVAVTRARQQLIVFGSLRAEQIDPGRSSALGVSHLRKFLAFAEHGAGALAGLHEGSVGDYDSRFEMEVAAMLRERGWEVRPQIGVSRFRIDLGIVDPDQAGTFLAGVECDGATYHSSATAQDRDRLRQAVLETLGWTILRVWSTDWWLNAEREVVRLDQALTGCLEAMRLMRAEEAASADGSPPMEEAPEIRKVEEILPEEKPLYARFAGMSGETPNAEVMTPPVRNAATVDAARFGDDEYLPVLETLIRATVAQNGPVHESVLVQQISKAHGFARAGRQIRERILQAVPSDMPRTVEDAGCFFWENMPAEDEDFHFPTILAGKSVDPALLPLEILVRLAREQKDKGLDEESALQAMRKACGLGRMGAATRERLRLAWEKA</sequence>
<dbReference type="InterPro" id="IPR025103">
    <property type="entry name" value="DUF4011"/>
</dbReference>
<evidence type="ECO:0000259" key="3">
    <source>
        <dbReference type="Pfam" id="PF13086"/>
    </source>
</evidence>
<dbReference type="SUPFAM" id="SSF52540">
    <property type="entry name" value="P-loop containing nucleoside triphosphate hydrolases"/>
    <property type="match status" value="1"/>
</dbReference>
<dbReference type="InterPro" id="IPR021754">
    <property type="entry name" value="DUF3320"/>
</dbReference>
<dbReference type="PANTHER" id="PTHR10887:SF495">
    <property type="entry name" value="HELICASE SENATAXIN ISOFORM X1-RELATED"/>
    <property type="match status" value="1"/>
</dbReference>
<feature type="domain" description="DNA2/NAM7 helicase-like C-terminal" evidence="4">
    <location>
        <begin position="1433"/>
        <end position="1627"/>
    </location>
</feature>
<organism evidence="6 7">
    <name type="scientific">Gluconobacter morbifer G707</name>
    <dbReference type="NCBI Taxonomy" id="1088869"/>
    <lineage>
        <taxon>Bacteria</taxon>
        <taxon>Pseudomonadati</taxon>
        <taxon>Pseudomonadota</taxon>
        <taxon>Alphaproteobacteria</taxon>
        <taxon>Acetobacterales</taxon>
        <taxon>Acetobacteraceae</taxon>
        <taxon>Gluconobacter</taxon>
    </lineage>
</organism>
<dbReference type="Pfam" id="PF13195">
    <property type="entry name" value="DUF4011"/>
    <property type="match status" value="1"/>
</dbReference>
<name>G6XMM8_9PROT</name>
<comment type="caution">
    <text evidence="6">The sequence shown here is derived from an EMBL/GenBank/DDBJ whole genome shotgun (WGS) entry which is preliminary data.</text>
</comment>
<feature type="domain" description="Restriction endonuclease type II-like" evidence="5">
    <location>
        <begin position="1675"/>
        <end position="1772"/>
    </location>
</feature>
<feature type="region of interest" description="Disordered" evidence="1">
    <location>
        <begin position="1"/>
        <end position="30"/>
    </location>
</feature>
<feature type="domain" description="DNA2/NAM7 helicase helicase" evidence="3">
    <location>
        <begin position="1373"/>
        <end position="1414"/>
    </location>
</feature>
<dbReference type="Pfam" id="PF11784">
    <property type="entry name" value="DUF3320"/>
    <property type="match status" value="1"/>
</dbReference>
<evidence type="ECO:0000259" key="4">
    <source>
        <dbReference type="Pfam" id="PF13087"/>
    </source>
</evidence>
<accession>G6XMM8</accession>
<dbReference type="Proteomes" id="UP000004949">
    <property type="component" value="Unassembled WGS sequence"/>
</dbReference>
<evidence type="ECO:0008006" key="8">
    <source>
        <dbReference type="Google" id="ProtNLM"/>
    </source>
</evidence>
<proteinExistence type="predicted"/>
<evidence type="ECO:0000256" key="1">
    <source>
        <dbReference type="SAM" id="MobiDB-lite"/>
    </source>
</evidence>
<dbReference type="Gene3D" id="3.40.50.300">
    <property type="entry name" value="P-loop containing nucleotide triphosphate hydrolases"/>
    <property type="match status" value="3"/>
</dbReference>
<dbReference type="InterPro" id="IPR041679">
    <property type="entry name" value="DNA2/NAM7-like_C"/>
</dbReference>
<feature type="compositionally biased region" description="Basic and acidic residues" evidence="1">
    <location>
        <begin position="1"/>
        <end position="11"/>
    </location>
</feature>
<dbReference type="STRING" id="1088869.GMO_27460"/>
<keyword evidence="7" id="KW-1185">Reference proteome</keyword>
<dbReference type="Pfam" id="PF13087">
    <property type="entry name" value="AAA_12"/>
    <property type="match status" value="1"/>
</dbReference>
<dbReference type="GO" id="GO:0004386">
    <property type="term" value="F:helicase activity"/>
    <property type="evidence" value="ECO:0007669"/>
    <property type="project" value="InterPro"/>
</dbReference>
<dbReference type="CDD" id="cd18808">
    <property type="entry name" value="SF1_C_Upf1"/>
    <property type="match status" value="1"/>
</dbReference>
<protein>
    <recommendedName>
        <fullName evidence="8">Disulfide oxidoreductase</fullName>
    </recommendedName>
</protein>
<reference evidence="6 7" key="1">
    <citation type="submission" date="2011-10" db="EMBL/GenBank/DDBJ databases">
        <title>Genome sequence of Gluconobacter morbifer G707, isolated from Drosophila gut.</title>
        <authorList>
            <person name="Lee W.-J."/>
            <person name="Kim E.-K."/>
        </authorList>
    </citation>
    <scope>NUCLEOTIDE SEQUENCE [LARGE SCALE GENOMIC DNA]</scope>
    <source>
        <strain evidence="6 7">G707</strain>
    </source>
</reference>
<dbReference type="RefSeq" id="WP_008852887.1">
    <property type="nucleotide sequence ID" value="NZ_AGQV01000014.1"/>
</dbReference>
<evidence type="ECO:0000313" key="6">
    <source>
        <dbReference type="EMBL" id="EHH66981.1"/>
    </source>
</evidence>
<feature type="domain" description="DUF3320" evidence="2">
    <location>
        <begin position="1847"/>
        <end position="1894"/>
    </location>
</feature>
<dbReference type="SUPFAM" id="SSF52980">
    <property type="entry name" value="Restriction endonuclease-like"/>
    <property type="match status" value="1"/>
</dbReference>
<dbReference type="Pfam" id="PF13086">
    <property type="entry name" value="AAA_11"/>
    <property type="match status" value="1"/>
</dbReference>
<dbReference type="InterPro" id="IPR027417">
    <property type="entry name" value="P-loop_NTPase"/>
</dbReference>
<dbReference type="Pfam" id="PF18741">
    <property type="entry name" value="MTES_1575"/>
    <property type="match status" value="1"/>
</dbReference>
<dbReference type="EMBL" id="AGQV01000014">
    <property type="protein sequence ID" value="EHH66981.1"/>
    <property type="molecule type" value="Genomic_DNA"/>
</dbReference>